<comment type="caution">
    <text evidence="1">The sequence shown here is derived from an EMBL/GenBank/DDBJ whole genome shotgun (WGS) entry which is preliminary data.</text>
</comment>
<evidence type="ECO:0000313" key="2">
    <source>
        <dbReference type="Proteomes" id="UP000737171"/>
    </source>
</evidence>
<accession>A0ABX2EL15</accession>
<protein>
    <submittedName>
        <fullName evidence="1">Ig-like domain-containing protein</fullName>
    </submittedName>
</protein>
<proteinExistence type="predicted"/>
<dbReference type="InterPro" id="IPR013783">
    <property type="entry name" value="Ig-like_fold"/>
</dbReference>
<keyword evidence="2" id="KW-1185">Reference proteome</keyword>
<dbReference type="EMBL" id="JABRWJ010000006">
    <property type="protein sequence ID" value="NRF69219.1"/>
    <property type="molecule type" value="Genomic_DNA"/>
</dbReference>
<sequence>MAAASDDFGVDRVQFFRIESDGNAVSLGSDSSAPYQQQTAMPNTSANTVRYFARAFDEGDQFNDSDQVTVTVLR</sequence>
<gene>
    <name evidence="1" type="ORF">HLB44_19670</name>
</gene>
<name>A0ABX2EL15_9BURK</name>
<organism evidence="1 2">
    <name type="scientific">Pseudaquabacterium terrae</name>
    <dbReference type="NCBI Taxonomy" id="2732868"/>
    <lineage>
        <taxon>Bacteria</taxon>
        <taxon>Pseudomonadati</taxon>
        <taxon>Pseudomonadota</taxon>
        <taxon>Betaproteobacteria</taxon>
        <taxon>Burkholderiales</taxon>
        <taxon>Sphaerotilaceae</taxon>
        <taxon>Pseudaquabacterium</taxon>
    </lineage>
</organism>
<dbReference type="Gene3D" id="2.60.40.10">
    <property type="entry name" value="Immunoglobulins"/>
    <property type="match status" value="1"/>
</dbReference>
<evidence type="ECO:0000313" key="1">
    <source>
        <dbReference type="EMBL" id="NRF69219.1"/>
    </source>
</evidence>
<dbReference type="Proteomes" id="UP000737171">
    <property type="component" value="Unassembled WGS sequence"/>
</dbReference>
<reference evidence="1 2" key="1">
    <citation type="submission" date="2020-05" db="EMBL/GenBank/DDBJ databases">
        <title>Aquincola sp. isolate from soil.</title>
        <authorList>
            <person name="Han J."/>
            <person name="Kim D.-U."/>
        </authorList>
    </citation>
    <scope>NUCLEOTIDE SEQUENCE [LARGE SCALE GENOMIC DNA]</scope>
    <source>
        <strain evidence="1 2">S2</strain>
    </source>
</reference>